<sequence length="405" mass="44028">PLRMGAGEGATVNVFLLPRKLDSKARVLPSHKYKPEINDTPRVIPPSPVVSLEQAKTKSKVELDLQLDSDTCIEGGYMKGSVVINIRSSKKGVPIYLGDGKVRVIGFEAPLSNISPFIHQVYASLADEEGFYPGKEGEYLLPFAMRLPPRQKNLPYIALVSIMLKHPRTNAKSIAHFYRTIEVWPLLDLGSVLAAAPSPLFATTSKSLSSGSSGTIELTASLHRATWVAGQRCYIKLSVTNNSTKRKVRTLTLSLVRSETVFKPHVGASIESFTSHVSDEAHPYQSSTVKRIVARSTLEAGENASVKHATAKGWWTGVNPGTSLDFNHYLLIPVGYVVDVTIGTGSLASETAVQIPIQIINHISIDPPPVFELPESFRNISLAYPATLTKPHGDKPYQGPSPSQS</sequence>
<comment type="caution">
    <text evidence="1">The sequence shown here is derived from an EMBL/GenBank/DDBJ whole genome shotgun (WGS) entry which is preliminary data.</text>
</comment>
<evidence type="ECO:0000313" key="1">
    <source>
        <dbReference type="EMBL" id="CAG8725493.1"/>
    </source>
</evidence>
<feature type="non-terminal residue" evidence="1">
    <location>
        <position position="1"/>
    </location>
</feature>
<evidence type="ECO:0000313" key="2">
    <source>
        <dbReference type="Proteomes" id="UP000789525"/>
    </source>
</evidence>
<gene>
    <name evidence="1" type="ORF">ACOLOM_LOCUS11344</name>
</gene>
<proteinExistence type="predicted"/>
<name>A0ACA9PVS9_9GLOM</name>
<organism evidence="1 2">
    <name type="scientific">Acaulospora colombiana</name>
    <dbReference type="NCBI Taxonomy" id="27376"/>
    <lineage>
        <taxon>Eukaryota</taxon>
        <taxon>Fungi</taxon>
        <taxon>Fungi incertae sedis</taxon>
        <taxon>Mucoromycota</taxon>
        <taxon>Glomeromycotina</taxon>
        <taxon>Glomeromycetes</taxon>
        <taxon>Diversisporales</taxon>
        <taxon>Acaulosporaceae</taxon>
        <taxon>Acaulospora</taxon>
    </lineage>
</organism>
<feature type="non-terminal residue" evidence="1">
    <location>
        <position position="405"/>
    </location>
</feature>
<accession>A0ACA9PVS9</accession>
<keyword evidence="2" id="KW-1185">Reference proteome</keyword>
<protein>
    <submittedName>
        <fullName evidence="1">9232_t:CDS:1</fullName>
    </submittedName>
</protein>
<dbReference type="EMBL" id="CAJVPT010040469">
    <property type="protein sequence ID" value="CAG8725493.1"/>
    <property type="molecule type" value="Genomic_DNA"/>
</dbReference>
<dbReference type="Proteomes" id="UP000789525">
    <property type="component" value="Unassembled WGS sequence"/>
</dbReference>
<reference evidence="1" key="1">
    <citation type="submission" date="2021-06" db="EMBL/GenBank/DDBJ databases">
        <authorList>
            <person name="Kallberg Y."/>
            <person name="Tangrot J."/>
            <person name="Rosling A."/>
        </authorList>
    </citation>
    <scope>NUCLEOTIDE SEQUENCE</scope>
    <source>
        <strain evidence="1">CL356</strain>
    </source>
</reference>